<keyword evidence="3" id="KW-1185">Reference proteome</keyword>
<name>A0A3M7RW97_BRAPC</name>
<sequence>MVNVPSECKNPTCCPSSIKIRVLSKSSLSERRLTLPRIVNSSLSDMTAYIFYTIFEFVKFFLTSVFLYVFTEFGNALTFNDKKLINAT</sequence>
<dbReference type="EMBL" id="REGN01002502">
    <property type="protein sequence ID" value="RNA27719.1"/>
    <property type="molecule type" value="Genomic_DNA"/>
</dbReference>
<proteinExistence type="predicted"/>
<comment type="caution">
    <text evidence="2">The sequence shown here is derived from an EMBL/GenBank/DDBJ whole genome shotgun (WGS) entry which is preliminary data.</text>
</comment>
<dbReference type="Proteomes" id="UP000276133">
    <property type="component" value="Unassembled WGS sequence"/>
</dbReference>
<dbReference type="AlphaFoldDB" id="A0A3M7RW97"/>
<gene>
    <name evidence="2" type="ORF">BpHYR1_010846</name>
</gene>
<keyword evidence="1" id="KW-0812">Transmembrane</keyword>
<protein>
    <submittedName>
        <fullName evidence="2">Uncharacterized protein</fullName>
    </submittedName>
</protein>
<feature type="transmembrane region" description="Helical" evidence="1">
    <location>
        <begin position="49"/>
        <end position="70"/>
    </location>
</feature>
<organism evidence="2 3">
    <name type="scientific">Brachionus plicatilis</name>
    <name type="common">Marine rotifer</name>
    <name type="synonym">Brachionus muelleri</name>
    <dbReference type="NCBI Taxonomy" id="10195"/>
    <lineage>
        <taxon>Eukaryota</taxon>
        <taxon>Metazoa</taxon>
        <taxon>Spiralia</taxon>
        <taxon>Gnathifera</taxon>
        <taxon>Rotifera</taxon>
        <taxon>Eurotatoria</taxon>
        <taxon>Monogononta</taxon>
        <taxon>Pseudotrocha</taxon>
        <taxon>Ploima</taxon>
        <taxon>Brachionidae</taxon>
        <taxon>Brachionus</taxon>
    </lineage>
</organism>
<evidence type="ECO:0000313" key="3">
    <source>
        <dbReference type="Proteomes" id="UP000276133"/>
    </source>
</evidence>
<keyword evidence="1" id="KW-1133">Transmembrane helix</keyword>
<accession>A0A3M7RW97</accession>
<evidence type="ECO:0000313" key="2">
    <source>
        <dbReference type="EMBL" id="RNA27719.1"/>
    </source>
</evidence>
<evidence type="ECO:0000256" key="1">
    <source>
        <dbReference type="SAM" id="Phobius"/>
    </source>
</evidence>
<reference evidence="2 3" key="1">
    <citation type="journal article" date="2018" name="Sci. Rep.">
        <title>Genomic signatures of local adaptation to the degree of environmental predictability in rotifers.</title>
        <authorList>
            <person name="Franch-Gras L."/>
            <person name="Hahn C."/>
            <person name="Garcia-Roger E.M."/>
            <person name="Carmona M.J."/>
            <person name="Serra M."/>
            <person name="Gomez A."/>
        </authorList>
    </citation>
    <scope>NUCLEOTIDE SEQUENCE [LARGE SCALE GENOMIC DNA]</scope>
    <source>
        <strain evidence="2">HYR1</strain>
    </source>
</reference>
<keyword evidence="1" id="KW-0472">Membrane</keyword>